<feature type="active site" evidence="5">
    <location>
        <position position="112"/>
    </location>
</feature>
<dbReference type="Proteomes" id="UP000028837">
    <property type="component" value="Unassembled WGS sequence"/>
</dbReference>
<organism evidence="9 10">
    <name type="scientific">Toxoplasma gondii GAB2-2007-GAL-DOM2</name>
    <dbReference type="NCBI Taxonomy" id="1130820"/>
    <lineage>
        <taxon>Eukaryota</taxon>
        <taxon>Sar</taxon>
        <taxon>Alveolata</taxon>
        <taxon>Apicomplexa</taxon>
        <taxon>Conoidasida</taxon>
        <taxon>Coccidia</taxon>
        <taxon>Eucoccidiorida</taxon>
        <taxon>Eimeriorina</taxon>
        <taxon>Sarcocystidae</taxon>
        <taxon>Toxoplasma</taxon>
    </lineage>
</organism>
<evidence type="ECO:0000313" key="9">
    <source>
        <dbReference type="EMBL" id="KFG43204.1"/>
    </source>
</evidence>
<dbReference type="AlphaFoldDB" id="A0A086KFN6"/>
<feature type="chain" id="PRO_5001809244" evidence="7">
    <location>
        <begin position="22"/>
        <end position="442"/>
    </location>
</feature>
<dbReference type="InterPro" id="IPR034164">
    <property type="entry name" value="Pepsin-like_dom"/>
</dbReference>
<reference evidence="9 10" key="1">
    <citation type="submission" date="2014-02" db="EMBL/GenBank/DDBJ databases">
        <authorList>
            <person name="Sibley D."/>
            <person name="Venepally P."/>
            <person name="Karamycheva S."/>
            <person name="Hadjithomas M."/>
            <person name="Khan A."/>
            <person name="Brunk B."/>
            <person name="Roos D."/>
            <person name="Caler E."/>
            <person name="Lorenzi H."/>
        </authorList>
    </citation>
    <scope>NUCLEOTIDE SEQUENCE [LARGE SCALE GENOMIC DNA]</scope>
    <source>
        <strain evidence="9 10">GAB2-2007-GAL-DOM2</strain>
    </source>
</reference>
<accession>A0A086KFN6</accession>
<dbReference type="EC" id="3.4.23.1" evidence="9"/>
<comment type="similarity">
    <text evidence="1">Belongs to the peptidase A1 family.</text>
</comment>
<dbReference type="VEuPathDB" id="ToxoDB:TGDOM2_272510"/>
<dbReference type="OrthoDB" id="771136at2759"/>
<gene>
    <name evidence="9" type="ORF">TGDOM2_272510</name>
</gene>
<dbReference type="InterPro" id="IPR033121">
    <property type="entry name" value="PEPTIDASE_A1"/>
</dbReference>
<feature type="signal peptide" evidence="7">
    <location>
        <begin position="1"/>
        <end position="21"/>
    </location>
</feature>
<evidence type="ECO:0000256" key="5">
    <source>
        <dbReference type="PIRSR" id="PIRSR601461-1"/>
    </source>
</evidence>
<dbReference type="Gene3D" id="2.40.70.10">
    <property type="entry name" value="Acid Proteases"/>
    <property type="match status" value="2"/>
</dbReference>
<dbReference type="PANTHER" id="PTHR47966:SF51">
    <property type="entry name" value="BETA-SITE APP-CLEAVING ENZYME, ISOFORM A-RELATED"/>
    <property type="match status" value="1"/>
</dbReference>
<keyword evidence="7" id="KW-0732">Signal</keyword>
<evidence type="ECO:0000256" key="6">
    <source>
        <dbReference type="PIRSR" id="PIRSR601461-2"/>
    </source>
</evidence>
<feature type="disulfide bond" evidence="6">
    <location>
        <begin position="125"/>
        <end position="130"/>
    </location>
</feature>
<name>A0A086KFN6_TOXGO</name>
<dbReference type="PRINTS" id="PR00792">
    <property type="entry name" value="PEPSIN"/>
</dbReference>
<evidence type="ECO:0000256" key="4">
    <source>
        <dbReference type="ARBA" id="ARBA00022801"/>
    </source>
</evidence>
<comment type="caution">
    <text evidence="9">The sequence shown here is derived from an EMBL/GenBank/DDBJ whole genome shotgun (WGS) entry which is preliminary data.</text>
</comment>
<evidence type="ECO:0000313" key="10">
    <source>
        <dbReference type="Proteomes" id="UP000028837"/>
    </source>
</evidence>
<dbReference type="GO" id="GO:0004190">
    <property type="term" value="F:aspartic-type endopeptidase activity"/>
    <property type="evidence" value="ECO:0007669"/>
    <property type="project" value="UniProtKB-KW"/>
</dbReference>
<dbReference type="GO" id="GO:0006508">
    <property type="term" value="P:proteolysis"/>
    <property type="evidence" value="ECO:0007669"/>
    <property type="project" value="UniProtKB-KW"/>
</dbReference>
<keyword evidence="4 9" id="KW-0378">Hydrolase</keyword>
<dbReference type="PANTHER" id="PTHR47966">
    <property type="entry name" value="BETA-SITE APP-CLEAVING ENZYME, ISOFORM A-RELATED"/>
    <property type="match status" value="1"/>
</dbReference>
<dbReference type="InterPro" id="IPR001461">
    <property type="entry name" value="Aspartic_peptidase_A1"/>
</dbReference>
<feature type="active site" evidence="5">
    <location>
        <position position="324"/>
    </location>
</feature>
<keyword evidence="3" id="KW-0064">Aspartyl protease</keyword>
<dbReference type="InterPro" id="IPR021109">
    <property type="entry name" value="Peptidase_aspartic_dom_sf"/>
</dbReference>
<dbReference type="SUPFAM" id="SSF50630">
    <property type="entry name" value="Acid proteases"/>
    <property type="match status" value="1"/>
</dbReference>
<feature type="domain" description="Peptidase A1" evidence="8">
    <location>
        <begin position="93"/>
        <end position="438"/>
    </location>
</feature>
<dbReference type="MEROPS" id="A01.A32"/>
<dbReference type="Pfam" id="PF00026">
    <property type="entry name" value="Asp"/>
    <property type="match status" value="1"/>
</dbReference>
<sequence>MKVWQLTVLASLWGTALHATAAKIQHSNVSIPLSKIDTIYEKEHVKQLHQLRKMANRMKTIPEFLQLRQHPLSSVSEIPLHDQVIASKKLATYYGEISIGSEPERAFKVLFDTGSCEFWVPDETCLSMQCIGHTKYRRSASFQPRFNQNGKPSLMNVVYLSGTLQGYDGYDTVHLGNGISVPHTNIGFGTLVDIPLLRDLAWDGIVGLGFKNHEISSRGVVPFLDHIVQTKALESKHLGNQFAYYLNADGGSMTFGGADLSKKEYPTEEFSWIPVDPSDSYWTVKVIGVHKEPRSTSSLATVTKQLENGQTAVTQTDGKKSIVDTGTYLIYAPATVMENELSDISVSSCDDKKRLPDLILQFLGNPQHGGDSVVEVRLSPDDYVLEFLEDDGSRECMLGIAMDDAAEEDALDGWTLGQVFLRCYYTVFDRDNLQIGFARAKH</sequence>
<evidence type="ECO:0000259" key="8">
    <source>
        <dbReference type="PROSITE" id="PS51767"/>
    </source>
</evidence>
<dbReference type="CDD" id="cd05471">
    <property type="entry name" value="pepsin_like"/>
    <property type="match status" value="1"/>
</dbReference>
<evidence type="ECO:0000256" key="7">
    <source>
        <dbReference type="SAM" id="SignalP"/>
    </source>
</evidence>
<evidence type="ECO:0000256" key="1">
    <source>
        <dbReference type="ARBA" id="ARBA00007447"/>
    </source>
</evidence>
<dbReference type="PROSITE" id="PS51767">
    <property type="entry name" value="PEPTIDASE_A1"/>
    <property type="match status" value="1"/>
</dbReference>
<keyword evidence="2 9" id="KW-0645">Protease</keyword>
<evidence type="ECO:0000256" key="2">
    <source>
        <dbReference type="ARBA" id="ARBA00022670"/>
    </source>
</evidence>
<protein>
    <submittedName>
        <fullName evidence="9">Aspartyl protease</fullName>
        <ecNumber evidence="9">3.4.23.1</ecNumber>
    </submittedName>
</protein>
<proteinExistence type="inferred from homology"/>
<dbReference type="EMBL" id="AHZU02000544">
    <property type="protein sequence ID" value="KFG43204.1"/>
    <property type="molecule type" value="Genomic_DNA"/>
</dbReference>
<evidence type="ECO:0000256" key="3">
    <source>
        <dbReference type="ARBA" id="ARBA00022750"/>
    </source>
</evidence>
<keyword evidence="6" id="KW-1015">Disulfide bond</keyword>